<proteinExistence type="predicted"/>
<name>A0AAV4AQF0_9GAST</name>
<dbReference type="EMBL" id="BLXT01003971">
    <property type="protein sequence ID" value="GFO08544.1"/>
    <property type="molecule type" value="Genomic_DNA"/>
</dbReference>
<gene>
    <name evidence="1" type="ORF">PoB_003504900</name>
</gene>
<comment type="caution">
    <text evidence="1">The sequence shown here is derived from an EMBL/GenBank/DDBJ whole genome shotgun (WGS) entry which is preliminary data.</text>
</comment>
<dbReference type="Proteomes" id="UP000735302">
    <property type="component" value="Unassembled WGS sequence"/>
</dbReference>
<evidence type="ECO:0000313" key="2">
    <source>
        <dbReference type="Proteomes" id="UP000735302"/>
    </source>
</evidence>
<evidence type="ECO:0000313" key="1">
    <source>
        <dbReference type="EMBL" id="GFO08544.1"/>
    </source>
</evidence>
<accession>A0AAV4AQF0</accession>
<organism evidence="1 2">
    <name type="scientific">Plakobranchus ocellatus</name>
    <dbReference type="NCBI Taxonomy" id="259542"/>
    <lineage>
        <taxon>Eukaryota</taxon>
        <taxon>Metazoa</taxon>
        <taxon>Spiralia</taxon>
        <taxon>Lophotrochozoa</taxon>
        <taxon>Mollusca</taxon>
        <taxon>Gastropoda</taxon>
        <taxon>Heterobranchia</taxon>
        <taxon>Euthyneura</taxon>
        <taxon>Panpulmonata</taxon>
        <taxon>Sacoglossa</taxon>
        <taxon>Placobranchoidea</taxon>
        <taxon>Plakobranchidae</taxon>
        <taxon>Plakobranchus</taxon>
    </lineage>
</organism>
<reference evidence="1 2" key="1">
    <citation type="journal article" date="2021" name="Elife">
        <title>Chloroplast acquisition without the gene transfer in kleptoplastic sea slugs, Plakobranchus ocellatus.</title>
        <authorList>
            <person name="Maeda T."/>
            <person name="Takahashi S."/>
            <person name="Yoshida T."/>
            <person name="Shimamura S."/>
            <person name="Takaki Y."/>
            <person name="Nagai Y."/>
            <person name="Toyoda A."/>
            <person name="Suzuki Y."/>
            <person name="Arimoto A."/>
            <person name="Ishii H."/>
            <person name="Satoh N."/>
            <person name="Nishiyama T."/>
            <person name="Hasebe M."/>
            <person name="Maruyama T."/>
            <person name="Minagawa J."/>
            <person name="Obokata J."/>
            <person name="Shigenobu S."/>
        </authorList>
    </citation>
    <scope>NUCLEOTIDE SEQUENCE [LARGE SCALE GENOMIC DNA]</scope>
</reference>
<keyword evidence="2" id="KW-1185">Reference proteome</keyword>
<dbReference type="AlphaFoldDB" id="A0AAV4AQF0"/>
<protein>
    <submittedName>
        <fullName evidence="1">Uncharacterized protein</fullName>
    </submittedName>
</protein>
<sequence>MREQHPLKAEGPYTSPGRQAGRVDCLSTIKIGLLLLLFTSSSQILRPLRQWRTSNSRQKGFAKNYERQIRFGFGLFIELVHNKVISGFQALRWAWRDTDGGVRTRDRMVPADFRADLPATVPLVPPRNR</sequence>